<dbReference type="KEGG" id="dpn:BCB69_00215"/>
<dbReference type="Proteomes" id="UP000094757">
    <property type="component" value="Chromosome"/>
</dbReference>
<keyword evidence="3" id="KW-0547">Nucleotide-binding</keyword>
<dbReference type="GO" id="GO:0008972">
    <property type="term" value="F:phosphomethylpyrimidine kinase activity"/>
    <property type="evidence" value="ECO:0007669"/>
    <property type="project" value="TreeGrafter"/>
</dbReference>
<dbReference type="GO" id="GO:0009443">
    <property type="term" value="P:pyridoxal 5'-phosphate salvage"/>
    <property type="evidence" value="ECO:0007669"/>
    <property type="project" value="InterPro"/>
</dbReference>
<evidence type="ECO:0000313" key="8">
    <source>
        <dbReference type="EMBL" id="AOH39586.1"/>
    </source>
</evidence>
<protein>
    <recommendedName>
        <fullName evidence="1">pyridoxal kinase</fullName>
        <ecNumber evidence="1">2.7.1.35</ecNumber>
    </recommendedName>
</protein>
<dbReference type="GO" id="GO:0005829">
    <property type="term" value="C:cytosol"/>
    <property type="evidence" value="ECO:0007669"/>
    <property type="project" value="TreeGrafter"/>
</dbReference>
<evidence type="ECO:0000256" key="4">
    <source>
        <dbReference type="ARBA" id="ARBA00022777"/>
    </source>
</evidence>
<keyword evidence="6" id="KW-0784">Thiamine biosynthesis</keyword>
<evidence type="ECO:0000256" key="1">
    <source>
        <dbReference type="ARBA" id="ARBA00012104"/>
    </source>
</evidence>
<dbReference type="PANTHER" id="PTHR20858">
    <property type="entry name" value="PHOSPHOMETHYLPYRIMIDINE KINASE"/>
    <property type="match status" value="1"/>
</dbReference>
<dbReference type="CDD" id="cd01173">
    <property type="entry name" value="pyridoxal_pyridoxamine_kinase"/>
    <property type="match status" value="1"/>
</dbReference>
<dbReference type="SUPFAM" id="SSF53613">
    <property type="entry name" value="Ribokinase-like"/>
    <property type="match status" value="1"/>
</dbReference>
<reference evidence="9" key="1">
    <citation type="submission" date="2016-08" db="EMBL/GenBank/DDBJ databases">
        <authorList>
            <person name="Holder M.E."/>
            <person name="Ajami N.J."/>
            <person name="Petrosino J.F."/>
        </authorList>
    </citation>
    <scope>NUCLEOTIDE SEQUENCE [LARGE SCALE GENOMIC DNA]</scope>
    <source>
        <strain evidence="9">F0677</strain>
    </source>
</reference>
<keyword evidence="2" id="KW-0808">Transferase</keyword>
<proteinExistence type="predicted"/>
<evidence type="ECO:0000256" key="3">
    <source>
        <dbReference type="ARBA" id="ARBA00022741"/>
    </source>
</evidence>
<feature type="domain" description="Pyridoxamine kinase/Phosphomethylpyrimidine kinase" evidence="7">
    <location>
        <begin position="72"/>
        <end position="255"/>
    </location>
</feature>
<dbReference type="InterPro" id="IPR013749">
    <property type="entry name" value="PM/HMP-P_kinase-1"/>
</dbReference>
<dbReference type="InterPro" id="IPR029056">
    <property type="entry name" value="Ribokinase-like"/>
</dbReference>
<dbReference type="AlphaFoldDB" id="A0A1B3WF91"/>
<name>A0A1B3WF91_9FIRM</name>
<dbReference type="EC" id="2.7.1.35" evidence="1"/>
<dbReference type="EMBL" id="CP017037">
    <property type="protein sequence ID" value="AOH39586.1"/>
    <property type="molecule type" value="Genomic_DNA"/>
</dbReference>
<evidence type="ECO:0000259" key="7">
    <source>
        <dbReference type="Pfam" id="PF08543"/>
    </source>
</evidence>
<dbReference type="GO" id="GO:0008902">
    <property type="term" value="F:hydroxymethylpyrimidine kinase activity"/>
    <property type="evidence" value="ECO:0007669"/>
    <property type="project" value="TreeGrafter"/>
</dbReference>
<accession>A0A1B3WF91</accession>
<dbReference type="Pfam" id="PF08543">
    <property type="entry name" value="Phos_pyr_kin"/>
    <property type="match status" value="1"/>
</dbReference>
<evidence type="ECO:0000256" key="2">
    <source>
        <dbReference type="ARBA" id="ARBA00022679"/>
    </source>
</evidence>
<dbReference type="PANTHER" id="PTHR20858:SF17">
    <property type="entry name" value="HYDROXYMETHYLPYRIMIDINE_PHOSPHOMETHYLPYRIMIDINE KINASE THI20-RELATED"/>
    <property type="match status" value="1"/>
</dbReference>
<dbReference type="GO" id="GO:0009228">
    <property type="term" value="P:thiamine biosynthetic process"/>
    <property type="evidence" value="ECO:0007669"/>
    <property type="project" value="UniProtKB-KW"/>
</dbReference>
<gene>
    <name evidence="8" type="ORF">BCB69_00215</name>
</gene>
<dbReference type="GO" id="GO:0008478">
    <property type="term" value="F:pyridoxal kinase activity"/>
    <property type="evidence" value="ECO:0007669"/>
    <property type="project" value="UniProtKB-EC"/>
</dbReference>
<evidence type="ECO:0000256" key="5">
    <source>
        <dbReference type="ARBA" id="ARBA00022840"/>
    </source>
</evidence>
<keyword evidence="4 8" id="KW-0418">Kinase</keyword>
<evidence type="ECO:0000313" key="9">
    <source>
        <dbReference type="Proteomes" id="UP000094757"/>
    </source>
</evidence>
<evidence type="ECO:0000256" key="6">
    <source>
        <dbReference type="ARBA" id="ARBA00022977"/>
    </source>
</evidence>
<sequence>MKRQKRVALVNDITGFGRCSMTVELPIVSALKVEACPLPTALLSVHTAFPFPYIQDQTHIMEPYIENWRKHQVTFDGISTGFLGSKEQVAIVKKFIQDFSTDETVVIVDPVMGDWGKLYASYTKELSEEMKHLVPLADVITPNLTEASYLLDIPYLSEEEITMERLEKIAQALADKGPKQVIITGISREEKIGNFVYEKGEESSFIGTKKIGGERSGTGDVFTGIITGSIVRGDSLTTSVRKAVDFIGKALAYTETLNLPPAQGIAFEEFLTEL</sequence>
<dbReference type="InterPro" id="IPR004625">
    <property type="entry name" value="PyrdxlKinase"/>
</dbReference>
<keyword evidence="5" id="KW-0067">ATP-binding</keyword>
<dbReference type="STRING" id="39950.BCB69_00215"/>
<organism evidence="8 9">
    <name type="scientific">Dialister pneumosintes</name>
    <dbReference type="NCBI Taxonomy" id="39950"/>
    <lineage>
        <taxon>Bacteria</taxon>
        <taxon>Bacillati</taxon>
        <taxon>Bacillota</taxon>
        <taxon>Negativicutes</taxon>
        <taxon>Veillonellales</taxon>
        <taxon>Veillonellaceae</taxon>
        <taxon>Dialister</taxon>
    </lineage>
</organism>
<dbReference type="NCBIfam" id="NF005491">
    <property type="entry name" value="PRK07105.1"/>
    <property type="match status" value="1"/>
</dbReference>
<dbReference type="Gene3D" id="3.40.1190.20">
    <property type="match status" value="1"/>
</dbReference>
<dbReference type="RefSeq" id="WP_069177346.1">
    <property type="nucleotide sequence ID" value="NZ_CP017037.1"/>
</dbReference>
<dbReference type="GO" id="GO:0005524">
    <property type="term" value="F:ATP binding"/>
    <property type="evidence" value="ECO:0007669"/>
    <property type="project" value="UniProtKB-KW"/>
</dbReference>